<keyword evidence="2" id="KW-1185">Reference proteome</keyword>
<organism evidence="1 2">
    <name type="scientific">Janthinobacterium agaricidamnosum</name>
    <dbReference type="NCBI Taxonomy" id="55508"/>
    <lineage>
        <taxon>Bacteria</taxon>
        <taxon>Pseudomonadati</taxon>
        <taxon>Pseudomonadota</taxon>
        <taxon>Betaproteobacteria</taxon>
        <taxon>Burkholderiales</taxon>
        <taxon>Oxalobacteraceae</taxon>
        <taxon>Janthinobacterium</taxon>
    </lineage>
</organism>
<gene>
    <name evidence="1" type="ORF">D9M09_06410</name>
</gene>
<evidence type="ECO:0000313" key="2">
    <source>
        <dbReference type="Proteomes" id="UP000279594"/>
    </source>
</evidence>
<dbReference type="RefSeq" id="WP_121668847.1">
    <property type="nucleotide sequence ID" value="NZ_CP033019.1"/>
</dbReference>
<sequence length="139" mass="15214">MENTLHATRPADIPAMPKPGRPALEKCVVPIAPTCFLLLANAQTRTRTPDSIAVLSDYLREIVKTYHAFGAANLTFIISDLQALQLGGFFTPENQRALVGDMAIELHYLFASESGVVHSSSSSRTLTYWAKYFAKEGAL</sequence>
<dbReference type="AlphaFoldDB" id="A0A3G2E6R0"/>
<name>A0A3G2E6R0_9BURK</name>
<protein>
    <submittedName>
        <fullName evidence="1">Uncharacterized protein</fullName>
    </submittedName>
</protein>
<proteinExistence type="predicted"/>
<reference evidence="1 2" key="1">
    <citation type="submission" date="2018-10" db="EMBL/GenBank/DDBJ databases">
        <title>Effects of UV and annual dynamics of microbial communities in freshwater RAS systems.</title>
        <authorList>
            <person name="Bekkelund A.K."/>
            <person name="Hansen B.R."/>
            <person name="Stokken H."/>
            <person name="Eriksen B.F."/>
            <person name="Kashulin N.A."/>
        </authorList>
    </citation>
    <scope>NUCLEOTIDE SEQUENCE [LARGE SCALE GENOMIC DNA]</scope>
    <source>
        <strain evidence="1 2">BHSEK</strain>
    </source>
</reference>
<accession>A0A3G2E6R0</accession>
<dbReference type="Proteomes" id="UP000279594">
    <property type="component" value="Chromosome"/>
</dbReference>
<evidence type="ECO:0000313" key="1">
    <source>
        <dbReference type="EMBL" id="AYM75470.1"/>
    </source>
</evidence>
<dbReference type="EMBL" id="CP033019">
    <property type="protein sequence ID" value="AYM75470.1"/>
    <property type="molecule type" value="Genomic_DNA"/>
</dbReference>